<keyword evidence="2" id="KW-1185">Reference proteome</keyword>
<organism evidence="1 2">
    <name type="scientific">Chionoecetes opilio</name>
    <name type="common">Atlantic snow crab</name>
    <name type="synonym">Cancer opilio</name>
    <dbReference type="NCBI Taxonomy" id="41210"/>
    <lineage>
        <taxon>Eukaryota</taxon>
        <taxon>Metazoa</taxon>
        <taxon>Ecdysozoa</taxon>
        <taxon>Arthropoda</taxon>
        <taxon>Crustacea</taxon>
        <taxon>Multicrustacea</taxon>
        <taxon>Malacostraca</taxon>
        <taxon>Eumalacostraca</taxon>
        <taxon>Eucarida</taxon>
        <taxon>Decapoda</taxon>
        <taxon>Pleocyemata</taxon>
        <taxon>Brachyura</taxon>
        <taxon>Eubrachyura</taxon>
        <taxon>Majoidea</taxon>
        <taxon>Majidae</taxon>
        <taxon>Chionoecetes</taxon>
    </lineage>
</organism>
<protein>
    <submittedName>
        <fullName evidence="1">Uncharacterized protein</fullName>
    </submittedName>
</protein>
<gene>
    <name evidence="1" type="ORF">GWK47_008621</name>
</gene>
<proteinExistence type="predicted"/>
<dbReference type="Proteomes" id="UP000770661">
    <property type="component" value="Unassembled WGS sequence"/>
</dbReference>
<dbReference type="EMBL" id="JACEEZ010018471">
    <property type="protein sequence ID" value="KAG0716864.1"/>
    <property type="molecule type" value="Genomic_DNA"/>
</dbReference>
<dbReference type="AlphaFoldDB" id="A0A8J4Y3K9"/>
<evidence type="ECO:0000313" key="1">
    <source>
        <dbReference type="EMBL" id="KAG0716864.1"/>
    </source>
</evidence>
<sequence>MKEKGEVLDKFDAAMGPVAVGNLFNISESAVRGIRAKSQQQALITRHFSNRHKQEDTPPAVVAERDEDDLFEYDNVAPEDWGNEFEGFVLADFSGARGEQRAALPDSRLQPAQLWPPRRESHPTLCRRSGTHFPAPHVTFVHAKRLTVSVSVSLVSDYQGL</sequence>
<name>A0A8J4Y3K9_CHIOP</name>
<comment type="caution">
    <text evidence="1">The sequence shown here is derived from an EMBL/GenBank/DDBJ whole genome shotgun (WGS) entry which is preliminary data.</text>
</comment>
<accession>A0A8J4Y3K9</accession>
<reference evidence="1" key="1">
    <citation type="submission" date="2020-07" db="EMBL/GenBank/DDBJ databases">
        <title>The High-quality genome of the commercially important snow crab, Chionoecetes opilio.</title>
        <authorList>
            <person name="Jeong J.-H."/>
            <person name="Ryu S."/>
        </authorList>
    </citation>
    <scope>NUCLEOTIDE SEQUENCE</scope>
    <source>
        <strain evidence="1">MADBK_172401_WGS</strain>
        <tissue evidence="1">Digestive gland</tissue>
    </source>
</reference>
<evidence type="ECO:0000313" key="2">
    <source>
        <dbReference type="Proteomes" id="UP000770661"/>
    </source>
</evidence>
<dbReference type="OrthoDB" id="6537882at2759"/>